<dbReference type="Pfam" id="PF00578">
    <property type="entry name" value="AhpC-TSA"/>
    <property type="match status" value="1"/>
</dbReference>
<sequence length="198" mass="21732">MKITIRAALLGLVFAVLAATAAHAASDALKGMIYDTGPLKATDSKLKVRVGEQAPDFTLKSVSGKMVSLSDYKGKSNVVISFIPAAWTPVCSDQWPGYALAQDVFKKNDAVVLGISTDNIPTLYAWTSQMNGVWFPVLSDFWPHGEVARKYGVLRSDGTADRTILIVDKKGRIRYIGLHSINTRPPLEEIIKELERIR</sequence>
<dbReference type="PANTHER" id="PTHR43110">
    <property type="entry name" value="THIOL PEROXIDASE"/>
    <property type="match status" value="1"/>
</dbReference>
<dbReference type="SUPFAM" id="SSF52833">
    <property type="entry name" value="Thioredoxin-like"/>
    <property type="match status" value="1"/>
</dbReference>
<dbReference type="EC" id="1.11.1.15" evidence="3"/>
<dbReference type="GO" id="GO:0004601">
    <property type="term" value="F:peroxidase activity"/>
    <property type="evidence" value="ECO:0007669"/>
    <property type="project" value="UniProtKB-KW"/>
</dbReference>
<reference evidence="3" key="1">
    <citation type="submission" date="2019-03" db="EMBL/GenBank/DDBJ databases">
        <authorList>
            <person name="Hao L."/>
        </authorList>
    </citation>
    <scope>NUCLEOTIDE SEQUENCE</scope>
</reference>
<feature type="domain" description="Thioredoxin" evidence="2">
    <location>
        <begin position="48"/>
        <end position="198"/>
    </location>
</feature>
<dbReference type="InterPro" id="IPR013766">
    <property type="entry name" value="Thioredoxin_domain"/>
</dbReference>
<dbReference type="InterPro" id="IPR050455">
    <property type="entry name" value="Tpx_Peroxidase_subfamily"/>
</dbReference>
<evidence type="ECO:0000256" key="1">
    <source>
        <dbReference type="ARBA" id="ARBA00023284"/>
    </source>
</evidence>
<dbReference type="AlphaFoldDB" id="A0A485M178"/>
<keyword evidence="1" id="KW-0676">Redox-active center</keyword>
<evidence type="ECO:0000259" key="2">
    <source>
        <dbReference type="PROSITE" id="PS51352"/>
    </source>
</evidence>
<organism evidence="3">
    <name type="scientific">anaerobic digester metagenome</name>
    <dbReference type="NCBI Taxonomy" id="1263854"/>
    <lineage>
        <taxon>unclassified sequences</taxon>
        <taxon>metagenomes</taxon>
        <taxon>ecological metagenomes</taxon>
    </lineage>
</organism>
<protein>
    <submittedName>
        <fullName evidence="3">Putative peroxiredoxin</fullName>
        <ecNumber evidence="3">1.11.1.15</ecNumber>
    </submittedName>
</protein>
<keyword evidence="3" id="KW-0575">Peroxidase</keyword>
<accession>A0A485M178</accession>
<dbReference type="CDD" id="cd03018">
    <property type="entry name" value="PRX_AhpE_like"/>
    <property type="match status" value="1"/>
</dbReference>
<dbReference type="PROSITE" id="PS51352">
    <property type="entry name" value="THIOREDOXIN_2"/>
    <property type="match status" value="1"/>
</dbReference>
<proteinExistence type="predicted"/>
<dbReference type="EMBL" id="CAADRM010000109">
    <property type="protein sequence ID" value="VFU15829.1"/>
    <property type="molecule type" value="Genomic_DNA"/>
</dbReference>
<dbReference type="InterPro" id="IPR036249">
    <property type="entry name" value="Thioredoxin-like_sf"/>
</dbReference>
<dbReference type="InterPro" id="IPR000866">
    <property type="entry name" value="AhpC/TSA"/>
</dbReference>
<gene>
    <name evidence="3" type="ORF">SCFA_450059</name>
</gene>
<keyword evidence="3" id="KW-0560">Oxidoreductase</keyword>
<evidence type="ECO:0000313" key="3">
    <source>
        <dbReference type="EMBL" id="VFU15829.1"/>
    </source>
</evidence>
<dbReference type="PANTHER" id="PTHR43110:SF1">
    <property type="entry name" value="THIOL PEROXIDASE"/>
    <property type="match status" value="1"/>
</dbReference>
<name>A0A485M178_9ZZZZ</name>
<dbReference type="Gene3D" id="3.40.30.10">
    <property type="entry name" value="Glutaredoxin"/>
    <property type="match status" value="1"/>
</dbReference>